<keyword evidence="8 17" id="KW-0482">Metalloprotease</keyword>
<evidence type="ECO:0000256" key="5">
    <source>
        <dbReference type="ARBA" id="ARBA00022737"/>
    </source>
</evidence>
<feature type="binding site" evidence="11">
    <location>
        <position position="319"/>
    </location>
    <ligand>
        <name>Ca(2+)</name>
        <dbReference type="ChEBI" id="CHEBI:29108"/>
        <label>2</label>
    </ligand>
</feature>
<keyword evidence="5" id="KW-0677">Repeat</keyword>
<organism evidence="16 17">
    <name type="scientific">Hyalella azteca</name>
    <name type="common">Amphipod</name>
    <dbReference type="NCBI Taxonomy" id="294128"/>
    <lineage>
        <taxon>Eukaryota</taxon>
        <taxon>Metazoa</taxon>
        <taxon>Ecdysozoa</taxon>
        <taxon>Arthropoda</taxon>
        <taxon>Crustacea</taxon>
        <taxon>Multicrustacea</taxon>
        <taxon>Malacostraca</taxon>
        <taxon>Eumalacostraca</taxon>
        <taxon>Peracarida</taxon>
        <taxon>Amphipoda</taxon>
        <taxon>Senticaudata</taxon>
        <taxon>Talitrida</taxon>
        <taxon>Talitroidea</taxon>
        <taxon>Hyalellidae</taxon>
        <taxon>Hyalella</taxon>
    </lineage>
</organism>
<keyword evidence="3 11" id="KW-0479">Metal-binding</keyword>
<dbReference type="Gene3D" id="3.40.390.10">
    <property type="entry name" value="Collagenase (Catalytic Domain)"/>
    <property type="match status" value="1"/>
</dbReference>
<dbReference type="GO" id="GO:0005615">
    <property type="term" value="C:extracellular space"/>
    <property type="evidence" value="ECO:0007669"/>
    <property type="project" value="TreeGrafter"/>
</dbReference>
<dbReference type="InterPro" id="IPR018487">
    <property type="entry name" value="Hemopexin-like_repeat"/>
</dbReference>
<feature type="binding site" evidence="11">
    <location>
        <position position="329"/>
    </location>
    <ligand>
        <name>Zn(2+)</name>
        <dbReference type="ChEBI" id="CHEBI:29105"/>
        <label>1</label>
    </ligand>
</feature>
<dbReference type="GO" id="GO:0030198">
    <property type="term" value="P:extracellular matrix organization"/>
    <property type="evidence" value="ECO:0007669"/>
    <property type="project" value="TreeGrafter"/>
</dbReference>
<feature type="binding site" evidence="11">
    <location>
        <position position="361"/>
    </location>
    <ligand>
        <name>Ca(2+)</name>
        <dbReference type="ChEBI" id="CHEBI:29108"/>
        <label>3</label>
    </ligand>
</feature>
<evidence type="ECO:0000256" key="10">
    <source>
        <dbReference type="PIRSR" id="PIRSR621190-1"/>
    </source>
</evidence>
<feature type="active site" evidence="10">
    <location>
        <position position="386"/>
    </location>
</feature>
<keyword evidence="9" id="KW-0865">Zymogen</keyword>
<feature type="domain" description="Peptidase metallopeptidase" evidence="15">
    <location>
        <begin position="265"/>
        <end position="430"/>
    </location>
</feature>
<dbReference type="InterPro" id="IPR033739">
    <property type="entry name" value="M10A_MMP"/>
</dbReference>
<protein>
    <submittedName>
        <fullName evidence="17">Matrix metalloproteinase-2</fullName>
    </submittedName>
</protein>
<keyword evidence="11" id="KW-0106">Calcium</keyword>
<feature type="binding site" evidence="11">
    <location>
        <position position="331"/>
    </location>
    <ligand>
        <name>Zn(2+)</name>
        <dbReference type="ChEBI" id="CHEBI:29105"/>
        <label>1</label>
    </ligand>
</feature>
<dbReference type="InterPro" id="IPR001818">
    <property type="entry name" value="Pept_M10_metallopeptidase"/>
</dbReference>
<feature type="binding site" evidence="11">
    <location>
        <position position="403"/>
    </location>
    <ligand>
        <name>Zn(2+)</name>
        <dbReference type="ChEBI" id="CHEBI:29105"/>
        <label>2</label>
        <note>catalytic</note>
    </ligand>
</feature>
<dbReference type="Proteomes" id="UP000694843">
    <property type="component" value="Unplaced"/>
</dbReference>
<dbReference type="InterPro" id="IPR024079">
    <property type="entry name" value="MetalloPept_cat_dom_sf"/>
</dbReference>
<feature type="binding site" evidence="11">
    <location>
        <position position="357"/>
    </location>
    <ligand>
        <name>Ca(2+)</name>
        <dbReference type="ChEBI" id="CHEBI:29108"/>
        <label>2</label>
    </ligand>
</feature>
<feature type="repeat" description="Hemopexin" evidence="13">
    <location>
        <begin position="758"/>
        <end position="803"/>
    </location>
</feature>
<evidence type="ECO:0000256" key="9">
    <source>
        <dbReference type="ARBA" id="ARBA00023145"/>
    </source>
</evidence>
<dbReference type="InterPro" id="IPR036375">
    <property type="entry name" value="Hemopexin-like_dom_sf"/>
</dbReference>
<evidence type="ECO:0000256" key="2">
    <source>
        <dbReference type="ARBA" id="ARBA00022670"/>
    </source>
</evidence>
<dbReference type="GO" id="GO:0008270">
    <property type="term" value="F:zinc ion binding"/>
    <property type="evidence" value="ECO:0007669"/>
    <property type="project" value="InterPro"/>
</dbReference>
<evidence type="ECO:0000256" key="4">
    <source>
        <dbReference type="ARBA" id="ARBA00022729"/>
    </source>
</evidence>
<dbReference type="SUPFAM" id="SSF47090">
    <property type="entry name" value="PGBD-like"/>
    <property type="match status" value="1"/>
</dbReference>
<comment type="cofactor">
    <cofactor evidence="11">
        <name>Ca(2+)</name>
        <dbReference type="ChEBI" id="CHEBI:29108"/>
    </cofactor>
    <text evidence="11">Can bind about 5 Ca(2+) ions per subunit.</text>
</comment>
<feature type="repeat" description="Hemopexin" evidence="13">
    <location>
        <begin position="855"/>
        <end position="911"/>
    </location>
</feature>
<feature type="compositionally biased region" description="Basic and acidic residues" evidence="14">
    <location>
        <begin position="593"/>
        <end position="651"/>
    </location>
</feature>
<dbReference type="InterPro" id="IPR021190">
    <property type="entry name" value="Pept_M10A"/>
</dbReference>
<evidence type="ECO:0000256" key="14">
    <source>
        <dbReference type="SAM" id="MobiDB-lite"/>
    </source>
</evidence>
<evidence type="ECO:0000256" key="8">
    <source>
        <dbReference type="ARBA" id="ARBA00023049"/>
    </source>
</evidence>
<proteinExistence type="inferred from homology"/>
<feature type="binding site" description="in inhibited form" evidence="11">
    <location>
        <position position="220"/>
    </location>
    <ligand>
        <name>Zn(2+)</name>
        <dbReference type="ChEBI" id="CHEBI:29105"/>
        <label>2</label>
        <note>catalytic</note>
    </ligand>
</feature>
<keyword evidence="4" id="KW-0732">Signal</keyword>
<evidence type="ECO:0000256" key="6">
    <source>
        <dbReference type="ARBA" id="ARBA00022801"/>
    </source>
</evidence>
<feature type="binding site" evidence="11">
    <location>
        <position position="364"/>
    </location>
    <ligand>
        <name>Ca(2+)</name>
        <dbReference type="ChEBI" id="CHEBI:29108"/>
        <label>1</label>
    </ligand>
</feature>
<dbReference type="InterPro" id="IPR000585">
    <property type="entry name" value="Hemopexin-like_dom"/>
</dbReference>
<gene>
    <name evidence="17" type="primary">LOC108669537</name>
</gene>
<feature type="short sequence motif" description="Cysteine switch" evidence="12">
    <location>
        <begin position="218"/>
        <end position="225"/>
    </location>
</feature>
<dbReference type="FunFam" id="3.40.390.10:FF:000022">
    <property type="entry name" value="Matrix metalloproteinase 1, isoform C"/>
    <property type="match status" value="1"/>
</dbReference>
<feature type="binding site" evidence="11">
    <location>
        <position position="395"/>
    </location>
    <ligand>
        <name>Zn(2+)</name>
        <dbReference type="ChEBI" id="CHEBI:29105"/>
        <label>2</label>
        <note>catalytic</note>
    </ligand>
</feature>
<dbReference type="PANTHER" id="PTHR10201:SF169">
    <property type="entry name" value="MATRIX METALLOPROTEINASE-16-LIKE PROTEIN"/>
    <property type="match status" value="1"/>
</dbReference>
<evidence type="ECO:0000256" key="11">
    <source>
        <dbReference type="PIRSR" id="PIRSR621190-2"/>
    </source>
</evidence>
<dbReference type="PANTHER" id="PTHR10201">
    <property type="entry name" value="MATRIX METALLOPROTEINASE"/>
    <property type="match status" value="1"/>
</dbReference>
<feature type="binding site" evidence="11">
    <location>
        <position position="336"/>
    </location>
    <ligand>
        <name>Ca(2+)</name>
        <dbReference type="ChEBI" id="CHEBI:29108"/>
        <label>3</label>
    </ligand>
</feature>
<comment type="similarity">
    <text evidence="1">Belongs to the peptidase M10A family.</text>
</comment>
<dbReference type="PROSITE" id="PS00546">
    <property type="entry name" value="CYSTEINE_SWITCH"/>
    <property type="match status" value="1"/>
</dbReference>
<dbReference type="InterPro" id="IPR036365">
    <property type="entry name" value="PGBD-like_sf"/>
</dbReference>
<accession>A0A8B7NFI3</accession>
<dbReference type="GO" id="GO:0006508">
    <property type="term" value="P:proteolysis"/>
    <property type="evidence" value="ECO:0007669"/>
    <property type="project" value="UniProtKB-KW"/>
</dbReference>
<dbReference type="GO" id="GO:0004222">
    <property type="term" value="F:metalloendopeptidase activity"/>
    <property type="evidence" value="ECO:0007669"/>
    <property type="project" value="InterPro"/>
</dbReference>
<dbReference type="RefSeq" id="XP_018012377.1">
    <property type="nucleotide sequence ID" value="XM_018156888.2"/>
</dbReference>
<feature type="compositionally biased region" description="Low complexity" evidence="14">
    <location>
        <begin position="448"/>
        <end position="466"/>
    </location>
</feature>
<feature type="binding site" evidence="11">
    <location>
        <position position="359"/>
    </location>
    <ligand>
        <name>Zn(2+)</name>
        <dbReference type="ChEBI" id="CHEBI:29105"/>
        <label>1</label>
    </ligand>
</feature>
<dbReference type="Pfam" id="PF00413">
    <property type="entry name" value="Peptidase_M10"/>
    <property type="match status" value="1"/>
</dbReference>
<dbReference type="CDD" id="cd04278">
    <property type="entry name" value="ZnMc_MMP"/>
    <property type="match status" value="1"/>
</dbReference>
<dbReference type="SMART" id="SM00120">
    <property type="entry name" value="HX"/>
    <property type="match status" value="3"/>
</dbReference>
<evidence type="ECO:0000313" key="17">
    <source>
        <dbReference type="RefSeq" id="XP_018012377.1"/>
    </source>
</evidence>
<feature type="region of interest" description="Disordered" evidence="14">
    <location>
        <begin position="580"/>
        <end position="651"/>
    </location>
</feature>
<dbReference type="GO" id="GO:0031012">
    <property type="term" value="C:extracellular matrix"/>
    <property type="evidence" value="ECO:0007669"/>
    <property type="project" value="InterPro"/>
</dbReference>
<keyword evidence="2" id="KW-0645">Protease</keyword>
<evidence type="ECO:0000313" key="16">
    <source>
        <dbReference type="Proteomes" id="UP000694843"/>
    </source>
</evidence>
<sequence length="912" mass="105176">MRNKLVLVGCLNGGVVAVFCLILGGCSRYVTSLPTSFRDHDKFWPMDTWNMERSSEGNDSESHSDLPIIESNDSNNFDNPPLLRKKFEASTLKIGEELPENQDELHVDTLGTEGTSEFQESENITQLSRLQVENLASDAASPWSSQLNVSQEKQQIRDKKFAIKFMQQFGYVPESDSTTGFLFTPQGMKDSIREVQKFGDLPQTGELDELTIQLMKSPRCGVPDVAPPSKEGGPRGGLTTLGQKGVVVSRGNESARGRPRRYVLGGGGWNTRTITYHVENYSSKLNNMESVIEELRKAFDVWSAYARLNFTHVPDRDADIIIFFAEYDHYDGYPFDGQGGTLAHAYYPYESGHYGGDIHFDESEQWAINPKDEYSGLDFFTVAVHEIGHSLGLAHSYVRSSIMFPYYKGNSEHFALDHDDVMGMYELYIQRHLPGDDEYFNQHHSDDTTASAPTTTSTTPRTTTTTLSVDGTQNDAGSSGDYDSVDGTIEDDGKIGSSEQLEPDDGNDDPYDGETNCSVENDINHCAGEEPNLDYSDTNGHLEETALTPASTNDDTNNTTILYHGDSMSVDEYHRILNEQDSHQSPSLFPTEEEIRRKHYDEEERNRREEEERRREEEERQRDEEQKWYEEEVRRAEEEEKKREDERKAYEEEVRQIEEEALRQYQEMLARRKEEQRKSEEKWRKEQEERARREDEEIKRAYEEEIRRYEEDLQRRRQNNAERENISTTEENPSDPWLSDGWLQGNSSVDANIPNICRGNFDAVANIRNDLFMFKGEYMWRFQSRGVLRSGYPAPISALFAALPAWTKHIDAAYQRRNDSVIIFFVGNNFFELRGLEKNLSRGRPLTDLGLPSSVTQLDAAFFWPKNNKVYFFRLTVSYFFKDDQFWEYDNENVRPVEGYPQLINDYWFHDC</sequence>
<dbReference type="Pfam" id="PF00045">
    <property type="entry name" value="Hemopexin"/>
    <property type="match status" value="2"/>
</dbReference>
<comment type="cofactor">
    <cofactor evidence="11">
        <name>Zn(2+)</name>
        <dbReference type="ChEBI" id="CHEBI:29105"/>
    </cofactor>
    <text evidence="11">Binds 2 Zn(2+) ions per subunit.</text>
</comment>
<feature type="compositionally biased region" description="Polar residues" evidence="14">
    <location>
        <begin position="467"/>
        <end position="477"/>
    </location>
</feature>
<dbReference type="InterPro" id="IPR006026">
    <property type="entry name" value="Peptidase_Metallo"/>
</dbReference>
<reference evidence="17" key="1">
    <citation type="submission" date="2025-08" db="UniProtKB">
        <authorList>
            <consortium name="RefSeq"/>
        </authorList>
    </citation>
    <scope>IDENTIFICATION</scope>
    <source>
        <tissue evidence="17">Whole organism</tissue>
    </source>
</reference>
<feature type="compositionally biased region" description="Acidic residues" evidence="14">
    <location>
        <begin position="501"/>
        <end position="512"/>
    </location>
</feature>
<evidence type="ECO:0000256" key="12">
    <source>
        <dbReference type="PIRSR" id="PIRSR621190-5"/>
    </source>
</evidence>
<feature type="binding site" evidence="11">
    <location>
        <position position="337"/>
    </location>
    <ligand>
        <name>Ca(2+)</name>
        <dbReference type="ChEBI" id="CHEBI:29108"/>
        <label>3</label>
    </ligand>
</feature>
<feature type="compositionally biased region" description="Basic and acidic residues" evidence="14">
    <location>
        <begin position="714"/>
        <end position="725"/>
    </location>
</feature>
<dbReference type="InterPro" id="IPR021158">
    <property type="entry name" value="Pept_M10A_Zn_BS"/>
</dbReference>
<feature type="binding site" evidence="11">
    <location>
        <position position="355"/>
    </location>
    <ligand>
        <name>Ca(2+)</name>
        <dbReference type="ChEBI" id="CHEBI:29108"/>
        <label>2</label>
    </ligand>
</feature>
<feature type="binding site" evidence="11">
    <location>
        <position position="385"/>
    </location>
    <ligand>
        <name>Zn(2+)</name>
        <dbReference type="ChEBI" id="CHEBI:29105"/>
        <label>2</label>
        <note>catalytic</note>
    </ligand>
</feature>
<evidence type="ECO:0000256" key="3">
    <source>
        <dbReference type="ARBA" id="ARBA00022723"/>
    </source>
</evidence>
<keyword evidence="16" id="KW-1185">Reference proteome</keyword>
<feature type="binding site" evidence="11">
    <location>
        <position position="389"/>
    </location>
    <ligand>
        <name>Zn(2+)</name>
        <dbReference type="ChEBI" id="CHEBI:29105"/>
        <label>2</label>
        <note>catalytic</note>
    </ligand>
</feature>
<feature type="region of interest" description="Disordered" evidence="14">
    <location>
        <begin position="438"/>
        <end position="517"/>
    </location>
</feature>
<dbReference type="Gene3D" id="2.110.10.10">
    <property type="entry name" value="Hemopexin-like domain"/>
    <property type="match status" value="1"/>
</dbReference>
<dbReference type="AlphaFoldDB" id="A0A8B7NFI3"/>
<feature type="region of interest" description="Disordered" evidence="14">
    <location>
        <begin position="714"/>
        <end position="741"/>
    </location>
</feature>
<dbReference type="GeneID" id="108669537"/>
<feature type="binding site" evidence="11">
    <location>
        <position position="344"/>
    </location>
    <ligand>
        <name>Zn(2+)</name>
        <dbReference type="ChEBI" id="CHEBI:29105"/>
        <label>1</label>
    </ligand>
</feature>
<evidence type="ECO:0000259" key="15">
    <source>
        <dbReference type="SMART" id="SM00235"/>
    </source>
</evidence>
<dbReference type="PROSITE" id="PS51642">
    <property type="entry name" value="HEMOPEXIN_2"/>
    <property type="match status" value="2"/>
</dbReference>
<keyword evidence="7 11" id="KW-0862">Zinc</keyword>
<dbReference type="OrthoDB" id="406838at2759"/>
<evidence type="ECO:0000256" key="13">
    <source>
        <dbReference type="PROSITE-ProRule" id="PRU01011"/>
    </source>
</evidence>
<dbReference type="PROSITE" id="PS51257">
    <property type="entry name" value="PROKAR_LIPOPROTEIN"/>
    <property type="match status" value="1"/>
</dbReference>
<evidence type="ECO:0000256" key="7">
    <source>
        <dbReference type="ARBA" id="ARBA00022833"/>
    </source>
</evidence>
<name>A0A8B7NFI3_HYAAZ</name>
<feature type="binding site" evidence="11">
    <location>
        <position position="364"/>
    </location>
    <ligand>
        <name>Ca(2+)</name>
        <dbReference type="ChEBI" id="CHEBI:29108"/>
        <label>3</label>
    </ligand>
</feature>
<keyword evidence="6" id="KW-0378">Hydrolase</keyword>
<dbReference type="PRINTS" id="PR00138">
    <property type="entry name" value="MATRIXIN"/>
</dbReference>
<dbReference type="CDD" id="cd00094">
    <property type="entry name" value="HX"/>
    <property type="match status" value="1"/>
</dbReference>
<dbReference type="SUPFAM" id="SSF55486">
    <property type="entry name" value="Metalloproteases ('zincins'), catalytic domain"/>
    <property type="match status" value="1"/>
</dbReference>
<dbReference type="SUPFAM" id="SSF50923">
    <property type="entry name" value="Hemopexin-like domain"/>
    <property type="match status" value="1"/>
</dbReference>
<dbReference type="GO" id="GO:0030574">
    <property type="term" value="P:collagen catabolic process"/>
    <property type="evidence" value="ECO:0007669"/>
    <property type="project" value="TreeGrafter"/>
</dbReference>
<dbReference type="SMART" id="SM00235">
    <property type="entry name" value="ZnMc"/>
    <property type="match status" value="1"/>
</dbReference>
<evidence type="ECO:0000256" key="1">
    <source>
        <dbReference type="ARBA" id="ARBA00010370"/>
    </source>
</evidence>
<dbReference type="KEGG" id="hazt:108669537"/>